<dbReference type="PANTHER" id="PTHR44943">
    <property type="entry name" value="CELLULOSE SYNTHASE OPERON PROTEIN C"/>
    <property type="match status" value="1"/>
</dbReference>
<dbReference type="PANTHER" id="PTHR44943:SF8">
    <property type="entry name" value="TPR REPEAT-CONTAINING PROTEIN MJ0263"/>
    <property type="match status" value="1"/>
</dbReference>
<dbReference type="Gene3D" id="1.25.40.10">
    <property type="entry name" value="Tetratricopeptide repeat domain"/>
    <property type="match status" value="1"/>
</dbReference>
<reference evidence="6 7" key="1">
    <citation type="submission" date="2016-10" db="EMBL/GenBank/DDBJ databases">
        <authorList>
            <person name="de Groot N.N."/>
        </authorList>
    </citation>
    <scope>NUCLEOTIDE SEQUENCE [LARGE SCALE GENOMIC DNA]</scope>
    <source>
        <strain evidence="6 7">ASO4-2</strain>
    </source>
</reference>
<dbReference type="InterPro" id="IPR011990">
    <property type="entry name" value="TPR-like_helical_dom_sf"/>
</dbReference>
<dbReference type="PROSITE" id="PS50005">
    <property type="entry name" value="TPR"/>
    <property type="match status" value="1"/>
</dbReference>
<dbReference type="AlphaFoldDB" id="A0A1G6DI62"/>
<dbReference type="SUPFAM" id="SSF54427">
    <property type="entry name" value="NTF2-like"/>
    <property type="match status" value="1"/>
</dbReference>
<feature type="repeat" description="TPR" evidence="3">
    <location>
        <begin position="92"/>
        <end position="125"/>
    </location>
</feature>
<feature type="domain" description="Cds6 C-terminal" evidence="5">
    <location>
        <begin position="365"/>
        <end position="469"/>
    </location>
</feature>
<keyword evidence="1" id="KW-0677">Repeat</keyword>
<organism evidence="6 7">
    <name type="scientific">Desulfonatronum thiosulfatophilum</name>
    <dbReference type="NCBI Taxonomy" id="617002"/>
    <lineage>
        <taxon>Bacteria</taxon>
        <taxon>Pseudomonadati</taxon>
        <taxon>Thermodesulfobacteriota</taxon>
        <taxon>Desulfovibrionia</taxon>
        <taxon>Desulfovibrionales</taxon>
        <taxon>Desulfonatronaceae</taxon>
        <taxon>Desulfonatronum</taxon>
    </lineage>
</organism>
<protein>
    <submittedName>
        <fullName evidence="6">TPR repeat-containing protein</fullName>
    </submittedName>
</protein>
<feature type="region of interest" description="Disordered" evidence="4">
    <location>
        <begin position="192"/>
        <end position="223"/>
    </location>
</feature>
<accession>A0A1G6DI62</accession>
<dbReference type="STRING" id="617002.SAMN05660653_02154"/>
<dbReference type="SUPFAM" id="SSF48452">
    <property type="entry name" value="TPR-like"/>
    <property type="match status" value="1"/>
</dbReference>
<dbReference type="Proteomes" id="UP000198771">
    <property type="component" value="Unassembled WGS sequence"/>
</dbReference>
<dbReference type="SMART" id="SM00028">
    <property type="entry name" value="TPR"/>
    <property type="match status" value="2"/>
</dbReference>
<evidence type="ECO:0000256" key="1">
    <source>
        <dbReference type="ARBA" id="ARBA00022737"/>
    </source>
</evidence>
<evidence type="ECO:0000256" key="4">
    <source>
        <dbReference type="SAM" id="MobiDB-lite"/>
    </source>
</evidence>
<dbReference type="EMBL" id="FMXO01000012">
    <property type="protein sequence ID" value="SDB44791.1"/>
    <property type="molecule type" value="Genomic_DNA"/>
</dbReference>
<dbReference type="InterPro" id="IPR032710">
    <property type="entry name" value="NTF2-like_dom_sf"/>
</dbReference>
<evidence type="ECO:0000313" key="6">
    <source>
        <dbReference type="EMBL" id="SDB44791.1"/>
    </source>
</evidence>
<evidence type="ECO:0000259" key="5">
    <source>
        <dbReference type="Pfam" id="PF24125"/>
    </source>
</evidence>
<dbReference type="Pfam" id="PF14559">
    <property type="entry name" value="TPR_19"/>
    <property type="match status" value="1"/>
</dbReference>
<sequence>MKRITLAPAVLVILLWAATPAVSFYADLDMAQVRMAEERPAEALLAIQEHLRKHPGEPQGLFLKALILERSGRFSEAMDVYRSLIDIHPELPEPYNNLAALLAAGGRFEEAKQTLQQALQTHPSYATAHQNLSRIYSAMAGSAYRRALGNNDDTILVLLDPLDELGVSADTAVMLAAVDRQAQERLMTEAPLSSPAAMPVPNLDSSAVPPSARAPERITGPLPGVSSWLSTPGFATQGMPPGLASALICAPQESPRDNVGLDVTCPQETVPEILADLASSEPPSVSEPSAAAPEAPEAVGARGTKPVLPTPAPETVSGAPEPAAVPELISAPEASATSEPESAPPSVQAETSTADSFHVDVQETVTQVVQDWAKAWASQNVQAYLSFYSDEFKPERGLSLAQWREQRRTRVAAPPFIHVTLSNIIVTVLDENSVQVRFTQRYRSNVVNDQVLKELQMRKENGQWRIVRERLLPR</sequence>
<evidence type="ECO:0000256" key="3">
    <source>
        <dbReference type="PROSITE-ProRule" id="PRU00339"/>
    </source>
</evidence>
<proteinExistence type="predicted"/>
<feature type="region of interest" description="Disordered" evidence="4">
    <location>
        <begin position="333"/>
        <end position="355"/>
    </location>
</feature>
<keyword evidence="2 3" id="KW-0802">TPR repeat</keyword>
<dbReference type="InterPro" id="IPR051685">
    <property type="entry name" value="Ycf3/AcsC/BcsC/TPR_MFPF"/>
</dbReference>
<keyword evidence="7" id="KW-1185">Reference proteome</keyword>
<feature type="compositionally biased region" description="Low complexity" evidence="4">
    <location>
        <begin position="333"/>
        <end position="346"/>
    </location>
</feature>
<feature type="compositionally biased region" description="Low complexity" evidence="4">
    <location>
        <begin position="278"/>
        <end position="299"/>
    </location>
</feature>
<dbReference type="OrthoDB" id="5294075at2"/>
<dbReference type="Gene3D" id="3.10.450.50">
    <property type="match status" value="1"/>
</dbReference>
<dbReference type="InterPro" id="IPR056203">
    <property type="entry name" value="Cds6_C"/>
</dbReference>
<name>A0A1G6DI62_9BACT</name>
<dbReference type="RefSeq" id="WP_092121312.1">
    <property type="nucleotide sequence ID" value="NZ_FMXO01000012.1"/>
</dbReference>
<evidence type="ECO:0000313" key="7">
    <source>
        <dbReference type="Proteomes" id="UP000198771"/>
    </source>
</evidence>
<gene>
    <name evidence="6" type="ORF">SAMN05660653_02154</name>
</gene>
<dbReference type="Pfam" id="PF24125">
    <property type="entry name" value="Cds6_C"/>
    <property type="match status" value="1"/>
</dbReference>
<dbReference type="InterPro" id="IPR019734">
    <property type="entry name" value="TPR_rpt"/>
</dbReference>
<feature type="region of interest" description="Disordered" evidence="4">
    <location>
        <begin position="278"/>
        <end position="321"/>
    </location>
</feature>
<evidence type="ECO:0000256" key="2">
    <source>
        <dbReference type="ARBA" id="ARBA00022803"/>
    </source>
</evidence>